<dbReference type="InterPro" id="IPR050437">
    <property type="entry name" value="Ribos_protein_bS1-like"/>
</dbReference>
<dbReference type="GO" id="GO:0006412">
    <property type="term" value="P:translation"/>
    <property type="evidence" value="ECO:0007669"/>
    <property type="project" value="TreeGrafter"/>
</dbReference>
<dbReference type="GO" id="GO:0005737">
    <property type="term" value="C:cytoplasm"/>
    <property type="evidence" value="ECO:0007669"/>
    <property type="project" value="UniProtKB-ARBA"/>
</dbReference>
<reference evidence="2 3" key="1">
    <citation type="journal article" date="2008" name="Chem. Biol. Interact.">
        <title>Extending the Bacillus cereus group genomics to putative food-borne pathogens of different toxicity.</title>
        <authorList>
            <person name="Lapidus A."/>
            <person name="Goltsman E."/>
            <person name="Auger S."/>
            <person name="Galleron N."/>
            <person name="Segurens B."/>
            <person name="Dossat C."/>
            <person name="Land M.L."/>
            <person name="Broussolle V."/>
            <person name="Brillard J."/>
            <person name="Guinebretiere M.H."/>
            <person name="Sanchis V."/>
            <person name="Nguen-The C."/>
            <person name="Lereclus D."/>
            <person name="Richardson P."/>
            <person name="Wincker P."/>
            <person name="Weissenbach J."/>
            <person name="Ehrlich S.D."/>
            <person name="Sorokin A."/>
        </authorList>
    </citation>
    <scope>NUCLEOTIDE SEQUENCE [LARGE SCALE GENOMIC DNA]</scope>
    <source>
        <strain evidence="3">DSM 22905 / CIP 110041 / 391-98 / NVH 391-98</strain>
    </source>
</reference>
<evidence type="ECO:0000313" key="2">
    <source>
        <dbReference type="EMBL" id="ABS23716.1"/>
    </source>
</evidence>
<dbReference type="InterPro" id="IPR012340">
    <property type="entry name" value="NA-bd_OB-fold"/>
</dbReference>
<dbReference type="PANTHER" id="PTHR10724:SF10">
    <property type="entry name" value="S1 RNA-BINDING DOMAIN-CONTAINING PROTEIN 1"/>
    <property type="match status" value="1"/>
</dbReference>
<gene>
    <name evidence="2" type="ordered locus">Bcer98_3511</name>
</gene>
<dbReference type="NCBIfam" id="NF005973">
    <property type="entry name" value="PRK08059.1"/>
    <property type="match status" value="1"/>
</dbReference>
<dbReference type="KEGG" id="bcy:Bcer98_3511"/>
<protein>
    <submittedName>
        <fullName evidence="2">RNA binding S1 domain protein</fullName>
    </submittedName>
</protein>
<evidence type="ECO:0000259" key="1">
    <source>
        <dbReference type="PROSITE" id="PS50126"/>
    </source>
</evidence>
<evidence type="ECO:0000313" key="3">
    <source>
        <dbReference type="Proteomes" id="UP000002300"/>
    </source>
</evidence>
<dbReference type="FunFam" id="2.40.50.140:FF:000051">
    <property type="entry name" value="RNA-binding transcriptional accessory protein"/>
    <property type="match status" value="1"/>
</dbReference>
<organism evidence="2 3">
    <name type="scientific">Bacillus cytotoxicus (strain DSM 22905 / CIP 110041 / 391-98 / NVH 391-98)</name>
    <dbReference type="NCBI Taxonomy" id="315749"/>
    <lineage>
        <taxon>Bacteria</taxon>
        <taxon>Bacillati</taxon>
        <taxon>Bacillota</taxon>
        <taxon>Bacilli</taxon>
        <taxon>Bacillales</taxon>
        <taxon>Bacillaceae</taxon>
        <taxon>Bacillus</taxon>
        <taxon>Bacillus cereus group</taxon>
    </lineage>
</organism>
<dbReference type="PROSITE" id="PS50126">
    <property type="entry name" value="S1"/>
    <property type="match status" value="1"/>
</dbReference>
<name>A7GUA8_BACCN</name>
<dbReference type="PRINTS" id="PR00681">
    <property type="entry name" value="RIBOSOMALS1"/>
</dbReference>
<dbReference type="InterPro" id="IPR003029">
    <property type="entry name" value="S1_domain"/>
</dbReference>
<dbReference type="InterPro" id="IPR035104">
    <property type="entry name" value="Ribosomal_protein_S1-like"/>
</dbReference>
<dbReference type="HOGENOM" id="CLU_128762_1_0_9"/>
<proteinExistence type="predicted"/>
<accession>A7GUA8</accession>
<dbReference type="STRING" id="315749.Bcer98_3511"/>
<dbReference type="SUPFAM" id="SSF50249">
    <property type="entry name" value="Nucleic acid-binding proteins"/>
    <property type="match status" value="1"/>
</dbReference>
<dbReference type="Proteomes" id="UP000002300">
    <property type="component" value="Chromosome"/>
</dbReference>
<dbReference type="PANTHER" id="PTHR10724">
    <property type="entry name" value="30S RIBOSOMAL PROTEIN S1"/>
    <property type="match status" value="1"/>
</dbReference>
<dbReference type="EMBL" id="CP000764">
    <property type="protein sequence ID" value="ABS23716.1"/>
    <property type="molecule type" value="Genomic_DNA"/>
</dbReference>
<dbReference type="SMART" id="SM00316">
    <property type="entry name" value="S1"/>
    <property type="match status" value="1"/>
</dbReference>
<dbReference type="eggNOG" id="COG1098">
    <property type="taxonomic scope" value="Bacteria"/>
</dbReference>
<feature type="domain" description="S1 motif" evidence="1">
    <location>
        <begin position="27"/>
        <end position="96"/>
    </location>
</feature>
<dbReference type="Pfam" id="PF00575">
    <property type="entry name" value="S1"/>
    <property type="match status" value="1"/>
</dbReference>
<dbReference type="Gene3D" id="2.40.50.140">
    <property type="entry name" value="Nucleic acid-binding proteins"/>
    <property type="match status" value="1"/>
</dbReference>
<sequence>MLSYGIVAGKNGKRMGVFHMSEQYTTGVIVKGKVTGIQDYGAFVALDDETQGLVHISEITNGYVKDVHDYLKIGDTVEVKVLSVDEEHKKMSLSLKAAKRKQGKVLVPNPSAKGFHTLREKLTEWIEESDITK</sequence>
<dbReference type="GO" id="GO:0003735">
    <property type="term" value="F:structural constituent of ribosome"/>
    <property type="evidence" value="ECO:0007669"/>
    <property type="project" value="TreeGrafter"/>
</dbReference>
<dbReference type="GO" id="GO:0003729">
    <property type="term" value="F:mRNA binding"/>
    <property type="evidence" value="ECO:0007669"/>
    <property type="project" value="UniProtKB-ARBA"/>
</dbReference>
<dbReference type="AlphaFoldDB" id="A7GUA8"/>
<keyword evidence="3" id="KW-1185">Reference proteome</keyword>
<dbReference type="NCBIfam" id="NF040579">
    <property type="entry name" value="S1_dom_CvfD"/>
    <property type="match status" value="1"/>
</dbReference>